<dbReference type="InterPro" id="IPR035965">
    <property type="entry name" value="PAS-like_dom_sf"/>
</dbReference>
<protein>
    <submittedName>
        <fullName evidence="5">PAS domain-containing protein</fullName>
    </submittedName>
</protein>
<evidence type="ECO:0000313" key="6">
    <source>
        <dbReference type="Proteomes" id="UP001529085"/>
    </source>
</evidence>
<dbReference type="Proteomes" id="UP001529085">
    <property type="component" value="Unassembled WGS sequence"/>
</dbReference>
<feature type="domain" description="PAS" evidence="4">
    <location>
        <begin position="89"/>
        <end position="178"/>
    </location>
</feature>
<evidence type="ECO:0000256" key="3">
    <source>
        <dbReference type="ARBA" id="ARBA00022991"/>
    </source>
</evidence>
<keyword evidence="1" id="KW-0285">Flavoprotein</keyword>
<sequence>MNDPFYMSCLDIYTSYGEDSQIEKLQEAIALSKPNVMPLLSWDIYMSHYKDKIEASVKLAELRQVLSFSKKFQWQNDIETVFNKKDYEALIITDKNQKIIWVNNGFTEMTGYSKTFALNKTPRFLQGESTDNKTKSRIREHITKRKPFKEILHNYKKDGTLYKCEVQVIPLYNKETTHFIAFEKQVV</sequence>
<dbReference type="Gene3D" id="3.30.450.20">
    <property type="entry name" value="PAS domain"/>
    <property type="match status" value="1"/>
</dbReference>
<keyword evidence="3" id="KW-0157">Chromophore</keyword>
<accession>A0ABT6G3N1</accession>
<dbReference type="Pfam" id="PF13426">
    <property type="entry name" value="PAS_9"/>
    <property type="match status" value="1"/>
</dbReference>
<dbReference type="RefSeq" id="WP_278006040.1">
    <property type="nucleotide sequence ID" value="NZ_JARSBN010000006.1"/>
</dbReference>
<evidence type="ECO:0000259" key="4">
    <source>
        <dbReference type="Pfam" id="PF13426"/>
    </source>
</evidence>
<dbReference type="EMBL" id="JARSBN010000006">
    <property type="protein sequence ID" value="MDG4716598.1"/>
    <property type="molecule type" value="Genomic_DNA"/>
</dbReference>
<evidence type="ECO:0000256" key="2">
    <source>
        <dbReference type="ARBA" id="ARBA00022643"/>
    </source>
</evidence>
<keyword evidence="2" id="KW-0288">FMN</keyword>
<dbReference type="SUPFAM" id="SSF55785">
    <property type="entry name" value="PYP-like sensor domain (PAS domain)"/>
    <property type="match status" value="1"/>
</dbReference>
<dbReference type="PANTHER" id="PTHR47429">
    <property type="entry name" value="PROTEIN TWIN LOV 1"/>
    <property type="match status" value="1"/>
</dbReference>
<comment type="caution">
    <text evidence="5">The sequence shown here is derived from an EMBL/GenBank/DDBJ whole genome shotgun (WGS) entry which is preliminary data.</text>
</comment>
<proteinExistence type="predicted"/>
<evidence type="ECO:0000313" key="5">
    <source>
        <dbReference type="EMBL" id="MDG4716598.1"/>
    </source>
</evidence>
<evidence type="ECO:0000256" key="1">
    <source>
        <dbReference type="ARBA" id="ARBA00022630"/>
    </source>
</evidence>
<organism evidence="5 6">
    <name type="scientific">Winogradskyella marincola</name>
    <dbReference type="NCBI Taxonomy" id="3037795"/>
    <lineage>
        <taxon>Bacteria</taxon>
        <taxon>Pseudomonadati</taxon>
        <taxon>Bacteroidota</taxon>
        <taxon>Flavobacteriia</taxon>
        <taxon>Flavobacteriales</taxon>
        <taxon>Flavobacteriaceae</taxon>
        <taxon>Winogradskyella</taxon>
    </lineage>
</organism>
<dbReference type="PANTHER" id="PTHR47429:SF2">
    <property type="entry name" value="PROTEIN TWIN LOV 1"/>
    <property type="match status" value="1"/>
</dbReference>
<keyword evidence="6" id="KW-1185">Reference proteome</keyword>
<name>A0ABT6G3N1_9FLAO</name>
<reference evidence="5 6" key="1">
    <citation type="submission" date="2023-03" db="EMBL/GenBank/DDBJ databases">
        <title>Strain YYF002 represents a novel species in the genus Winogradskyella isolated from seawater.</title>
        <authorList>
            <person name="Fu Z.-Y."/>
        </authorList>
    </citation>
    <scope>NUCLEOTIDE SEQUENCE [LARGE SCALE GENOMIC DNA]</scope>
    <source>
        <strain evidence="5 6">YYF002</strain>
    </source>
</reference>
<dbReference type="InterPro" id="IPR000014">
    <property type="entry name" value="PAS"/>
</dbReference>
<gene>
    <name evidence="5" type="ORF">P7122_11995</name>
</gene>
<dbReference type="NCBIfam" id="TIGR00229">
    <property type="entry name" value="sensory_box"/>
    <property type="match status" value="1"/>
</dbReference>
<dbReference type="CDD" id="cd00130">
    <property type="entry name" value="PAS"/>
    <property type="match status" value="1"/>
</dbReference>